<dbReference type="InterPro" id="IPR011856">
    <property type="entry name" value="tRNA_endonuc-like_dom_sf"/>
</dbReference>
<evidence type="ECO:0000313" key="2">
    <source>
        <dbReference type="Proteomes" id="UP000185192"/>
    </source>
</evidence>
<evidence type="ECO:0000313" key="1">
    <source>
        <dbReference type="EMBL" id="SIN65724.1"/>
    </source>
</evidence>
<dbReference type="OrthoDB" id="9853919at2"/>
<organism evidence="1 2">
    <name type="scientific">Parasphingorhabdus marina DSM 22363</name>
    <dbReference type="NCBI Taxonomy" id="1123272"/>
    <lineage>
        <taxon>Bacteria</taxon>
        <taxon>Pseudomonadati</taxon>
        <taxon>Pseudomonadota</taxon>
        <taxon>Alphaproteobacteria</taxon>
        <taxon>Sphingomonadales</taxon>
        <taxon>Sphingomonadaceae</taxon>
        <taxon>Parasphingorhabdus</taxon>
    </lineage>
</organism>
<dbReference type="InterPro" id="IPR011335">
    <property type="entry name" value="Restrct_endonuc-II-like"/>
</dbReference>
<dbReference type="SUPFAM" id="SSF52980">
    <property type="entry name" value="Restriction endonuclease-like"/>
    <property type="match status" value="1"/>
</dbReference>
<protein>
    <recommendedName>
        <fullName evidence="3">DUF4365 domain-containing protein</fullName>
    </recommendedName>
</protein>
<gene>
    <name evidence="1" type="ORF">SAMN02745824_1539</name>
</gene>
<name>A0A1N6D503_9SPHN</name>
<dbReference type="Gene3D" id="3.40.1350.10">
    <property type="match status" value="1"/>
</dbReference>
<accession>A0A1N6D503</accession>
<keyword evidence="2" id="KW-1185">Reference proteome</keyword>
<dbReference type="STRING" id="1123272.SAMN02745824_1539"/>
<dbReference type="Proteomes" id="UP000185192">
    <property type="component" value="Unassembled WGS sequence"/>
</dbReference>
<sequence length="188" mass="20883">MEIKSKNVGRIAERIAMNELEARGFLIVDLAYTSKTLANVDFIASKGGESFNVQVKGTSNPLPSPSSRWAVQYGFCDSDIVDKKRPLFNSRSEFALKADVVVLLAVNSPSKYRAIILPVLIAEKAAQMNISGYYRQPKDSGERRKPHKVWTDLEPAANPRKANASKDAERALLKKFENQWQTLGGLIS</sequence>
<proteinExistence type="predicted"/>
<reference evidence="2" key="1">
    <citation type="submission" date="2016-11" db="EMBL/GenBank/DDBJ databases">
        <authorList>
            <person name="Varghese N."/>
            <person name="Submissions S."/>
        </authorList>
    </citation>
    <scope>NUCLEOTIDE SEQUENCE [LARGE SCALE GENOMIC DNA]</scope>
    <source>
        <strain evidence="2">DSM 22363</strain>
    </source>
</reference>
<dbReference type="AlphaFoldDB" id="A0A1N6D503"/>
<dbReference type="RefSeq" id="WP_074204451.1">
    <property type="nucleotide sequence ID" value="NZ_FSQW01000001.1"/>
</dbReference>
<dbReference type="EMBL" id="FSQW01000001">
    <property type="protein sequence ID" value="SIN65724.1"/>
    <property type="molecule type" value="Genomic_DNA"/>
</dbReference>
<evidence type="ECO:0008006" key="3">
    <source>
        <dbReference type="Google" id="ProtNLM"/>
    </source>
</evidence>
<dbReference type="GO" id="GO:0003676">
    <property type="term" value="F:nucleic acid binding"/>
    <property type="evidence" value="ECO:0007669"/>
    <property type="project" value="InterPro"/>
</dbReference>